<dbReference type="EMBL" id="GBRH01243271">
    <property type="protein sequence ID" value="JAD54624.1"/>
    <property type="molecule type" value="Transcribed_RNA"/>
</dbReference>
<organism evidence="2">
    <name type="scientific">Arundo donax</name>
    <name type="common">Giant reed</name>
    <name type="synonym">Donax arundinaceus</name>
    <dbReference type="NCBI Taxonomy" id="35708"/>
    <lineage>
        <taxon>Eukaryota</taxon>
        <taxon>Viridiplantae</taxon>
        <taxon>Streptophyta</taxon>
        <taxon>Embryophyta</taxon>
        <taxon>Tracheophyta</taxon>
        <taxon>Spermatophyta</taxon>
        <taxon>Magnoliopsida</taxon>
        <taxon>Liliopsida</taxon>
        <taxon>Poales</taxon>
        <taxon>Poaceae</taxon>
        <taxon>PACMAD clade</taxon>
        <taxon>Arundinoideae</taxon>
        <taxon>Arundineae</taxon>
        <taxon>Arundo</taxon>
    </lineage>
</organism>
<evidence type="ECO:0000256" key="1">
    <source>
        <dbReference type="SAM" id="MobiDB-lite"/>
    </source>
</evidence>
<proteinExistence type="predicted"/>
<sequence length="92" mass="10107">MPPNPKKGLQISIHSTAQQNPGCHPHIIHDTALAHKRSTLTSKNNTSCNVEPGKSSSQTRTVKNQNRATPAKNPVKNHKFPRSKPRKPEGES</sequence>
<protein>
    <submittedName>
        <fullName evidence="2">Uncharacterized protein</fullName>
    </submittedName>
</protein>
<feature type="region of interest" description="Disordered" evidence="1">
    <location>
        <begin position="41"/>
        <end position="92"/>
    </location>
</feature>
<evidence type="ECO:0000313" key="2">
    <source>
        <dbReference type="EMBL" id="JAD54624.1"/>
    </source>
</evidence>
<name>A0A0A9ASE1_ARUDO</name>
<reference evidence="2" key="2">
    <citation type="journal article" date="2015" name="Data Brief">
        <title>Shoot transcriptome of the giant reed, Arundo donax.</title>
        <authorList>
            <person name="Barrero R.A."/>
            <person name="Guerrero F.D."/>
            <person name="Moolhuijzen P."/>
            <person name="Goolsby J.A."/>
            <person name="Tidwell J."/>
            <person name="Bellgard S.E."/>
            <person name="Bellgard M.I."/>
        </authorList>
    </citation>
    <scope>NUCLEOTIDE SEQUENCE</scope>
    <source>
        <tissue evidence="2">Shoot tissue taken approximately 20 cm above the soil surface</tissue>
    </source>
</reference>
<dbReference type="AlphaFoldDB" id="A0A0A9ASE1"/>
<feature type="compositionally biased region" description="Polar residues" evidence="1">
    <location>
        <begin position="41"/>
        <end position="68"/>
    </location>
</feature>
<feature type="compositionally biased region" description="Basic residues" evidence="1">
    <location>
        <begin position="75"/>
        <end position="85"/>
    </location>
</feature>
<reference evidence="2" key="1">
    <citation type="submission" date="2014-09" db="EMBL/GenBank/DDBJ databases">
        <authorList>
            <person name="Magalhaes I.L.F."/>
            <person name="Oliveira U."/>
            <person name="Santos F.R."/>
            <person name="Vidigal T.H.D.A."/>
            <person name="Brescovit A.D."/>
            <person name="Santos A.J."/>
        </authorList>
    </citation>
    <scope>NUCLEOTIDE SEQUENCE</scope>
    <source>
        <tissue evidence="2">Shoot tissue taken approximately 20 cm above the soil surface</tissue>
    </source>
</reference>
<accession>A0A0A9ASE1</accession>